<dbReference type="InterPro" id="IPR013766">
    <property type="entry name" value="Thioredoxin_domain"/>
</dbReference>
<reference evidence="2 3" key="1">
    <citation type="submission" date="2019-03" db="EMBL/GenBank/DDBJ databases">
        <title>Subsurface microbial communities from deep shales in Ohio and West Virginia, USA.</title>
        <authorList>
            <person name="Wrighton K."/>
        </authorList>
    </citation>
    <scope>NUCLEOTIDE SEQUENCE [LARGE SCALE GENOMIC DNA]</scope>
    <source>
        <strain evidence="2 3">MSL 6dP</strain>
    </source>
</reference>
<evidence type="ECO:0000313" key="2">
    <source>
        <dbReference type="EMBL" id="TDX43614.1"/>
    </source>
</evidence>
<protein>
    <submittedName>
        <fullName evidence="2">Thioredoxin 1</fullName>
    </submittedName>
</protein>
<feature type="domain" description="Thioredoxin" evidence="1">
    <location>
        <begin position="8"/>
        <end position="102"/>
    </location>
</feature>
<comment type="caution">
    <text evidence="2">The sequence shown here is derived from an EMBL/GenBank/DDBJ whole genome shotgun (WGS) entry which is preliminary data.</text>
</comment>
<sequence length="107" mass="12297">MISKFPKVEDNNIEEVIRSNKKLLIIFSSKDCGYCQLAKNNLLEIIDNFPELAIYECMISKAPKTIARYNISSVPILKLFSDGELVYTGFGVRNSNDLYYQLKSFFL</sequence>
<organism evidence="2 3">
    <name type="scientific">Orenia marismortui</name>
    <dbReference type="NCBI Taxonomy" id="46469"/>
    <lineage>
        <taxon>Bacteria</taxon>
        <taxon>Bacillati</taxon>
        <taxon>Bacillota</taxon>
        <taxon>Clostridia</taxon>
        <taxon>Halanaerobiales</taxon>
        <taxon>Halobacteroidaceae</taxon>
        <taxon>Orenia</taxon>
    </lineage>
</organism>
<gene>
    <name evidence="2" type="ORF">C7959_1625</name>
</gene>
<dbReference type="Pfam" id="PF00085">
    <property type="entry name" value="Thioredoxin"/>
    <property type="match status" value="1"/>
</dbReference>
<dbReference type="EMBL" id="SOEG01000062">
    <property type="protein sequence ID" value="TDX43614.1"/>
    <property type="molecule type" value="Genomic_DNA"/>
</dbReference>
<dbReference type="AlphaFoldDB" id="A0A4R8GKJ9"/>
<name>A0A4R8GKJ9_9FIRM</name>
<dbReference type="Gene3D" id="3.40.30.10">
    <property type="entry name" value="Glutaredoxin"/>
    <property type="match status" value="1"/>
</dbReference>
<dbReference type="CDD" id="cd02947">
    <property type="entry name" value="TRX_family"/>
    <property type="match status" value="1"/>
</dbReference>
<dbReference type="InterPro" id="IPR036249">
    <property type="entry name" value="Thioredoxin-like_sf"/>
</dbReference>
<evidence type="ECO:0000313" key="3">
    <source>
        <dbReference type="Proteomes" id="UP000295832"/>
    </source>
</evidence>
<dbReference type="Proteomes" id="UP000295832">
    <property type="component" value="Unassembled WGS sequence"/>
</dbReference>
<proteinExistence type="predicted"/>
<keyword evidence="3" id="KW-1185">Reference proteome</keyword>
<dbReference type="STRING" id="926561.GCA_000379025_00823"/>
<dbReference type="SUPFAM" id="SSF52833">
    <property type="entry name" value="Thioredoxin-like"/>
    <property type="match status" value="1"/>
</dbReference>
<evidence type="ECO:0000259" key="1">
    <source>
        <dbReference type="Pfam" id="PF00085"/>
    </source>
</evidence>
<dbReference type="RefSeq" id="WP_134119239.1">
    <property type="nucleotide sequence ID" value="NZ_SOEG01000062.1"/>
</dbReference>
<accession>A0A4R8GKJ9</accession>